<dbReference type="Proteomes" id="UP000554482">
    <property type="component" value="Unassembled WGS sequence"/>
</dbReference>
<feature type="compositionally biased region" description="Acidic residues" evidence="2">
    <location>
        <begin position="44"/>
        <end position="56"/>
    </location>
</feature>
<proteinExistence type="predicted"/>
<dbReference type="OrthoDB" id="2014962at2759"/>
<dbReference type="AlphaFoldDB" id="A0A7J6X4J0"/>
<organism evidence="3 4">
    <name type="scientific">Thalictrum thalictroides</name>
    <name type="common">Rue-anemone</name>
    <name type="synonym">Anemone thalictroides</name>
    <dbReference type="NCBI Taxonomy" id="46969"/>
    <lineage>
        <taxon>Eukaryota</taxon>
        <taxon>Viridiplantae</taxon>
        <taxon>Streptophyta</taxon>
        <taxon>Embryophyta</taxon>
        <taxon>Tracheophyta</taxon>
        <taxon>Spermatophyta</taxon>
        <taxon>Magnoliopsida</taxon>
        <taxon>Ranunculales</taxon>
        <taxon>Ranunculaceae</taxon>
        <taxon>Thalictroideae</taxon>
        <taxon>Thalictrum</taxon>
    </lineage>
</organism>
<evidence type="ECO:0000313" key="4">
    <source>
        <dbReference type="Proteomes" id="UP000554482"/>
    </source>
</evidence>
<feature type="region of interest" description="Disordered" evidence="2">
    <location>
        <begin position="1"/>
        <end position="116"/>
    </location>
</feature>
<reference evidence="3 4" key="1">
    <citation type="submission" date="2020-06" db="EMBL/GenBank/DDBJ databases">
        <title>Transcriptomic and genomic resources for Thalictrum thalictroides and T. hernandezii: Facilitating candidate gene discovery in an emerging model plant lineage.</title>
        <authorList>
            <person name="Arias T."/>
            <person name="Riano-Pachon D.M."/>
            <person name="Di Stilio V.S."/>
        </authorList>
    </citation>
    <scope>NUCLEOTIDE SEQUENCE [LARGE SCALE GENOMIC DNA]</scope>
    <source>
        <strain evidence="4">cv. WT478/WT964</strain>
        <tissue evidence="3">Leaves</tissue>
    </source>
</reference>
<feature type="region of interest" description="Disordered" evidence="2">
    <location>
        <begin position="332"/>
        <end position="353"/>
    </location>
</feature>
<name>A0A7J6X4J0_THATH</name>
<accession>A0A7J6X4J0</accession>
<keyword evidence="1" id="KW-0175">Coiled coil</keyword>
<keyword evidence="4" id="KW-1185">Reference proteome</keyword>
<evidence type="ECO:0000256" key="2">
    <source>
        <dbReference type="SAM" id="MobiDB-lite"/>
    </source>
</evidence>
<protein>
    <submittedName>
        <fullName evidence="3">Coiled-coil domain-containing protein scd2</fullName>
    </submittedName>
</protein>
<dbReference type="PANTHER" id="PTHR31762:SF4">
    <property type="entry name" value="COILED-COIL DOMAIN-CONTAINING PROTEIN SCD2"/>
    <property type="match status" value="1"/>
</dbReference>
<dbReference type="PANTHER" id="PTHR31762">
    <property type="entry name" value="FAS-BINDING FACTOR-LIKE PROTEIN"/>
    <property type="match status" value="1"/>
</dbReference>
<feature type="compositionally biased region" description="Polar residues" evidence="2">
    <location>
        <begin position="1"/>
        <end position="11"/>
    </location>
</feature>
<comment type="caution">
    <text evidence="3">The sequence shown here is derived from an EMBL/GenBank/DDBJ whole genome shotgun (WGS) entry which is preliminary data.</text>
</comment>
<dbReference type="GO" id="GO:0000911">
    <property type="term" value="P:cytokinesis by cell plate formation"/>
    <property type="evidence" value="ECO:0007669"/>
    <property type="project" value="InterPro"/>
</dbReference>
<feature type="compositionally biased region" description="Basic and acidic residues" evidence="2">
    <location>
        <begin position="332"/>
        <end position="351"/>
    </location>
</feature>
<dbReference type="EMBL" id="JABWDY010005072">
    <property type="protein sequence ID" value="KAF5204716.1"/>
    <property type="molecule type" value="Genomic_DNA"/>
</dbReference>
<evidence type="ECO:0000256" key="1">
    <source>
        <dbReference type="SAM" id="Coils"/>
    </source>
</evidence>
<feature type="coiled-coil region" evidence="1">
    <location>
        <begin position="143"/>
        <end position="268"/>
    </location>
</feature>
<feature type="compositionally biased region" description="Low complexity" evidence="2">
    <location>
        <begin position="26"/>
        <end position="39"/>
    </location>
</feature>
<dbReference type="InterPro" id="IPR040321">
    <property type="entry name" value="SCD2-like"/>
</dbReference>
<sequence>MSPSNNHSRSSAAAGMPNIKRTQNVAAKAAAARLAQVMASQNADGEEDDIDQEEEEHNLGFRYTTSGASTKSHSSTATGRQYVDSTPSVRSTSAGRPSNSGHPTTLIPSRSSQRIPISMPPVVDHPSTWQKEKWFLPEVNIIHSGNQHEAAALQDELDMLQEENGIFLDKLRLTEERCQEAEARAAEFEKQVAALGDGVSLEAKLLSRKEAALRQREVALKAALQTKDGKNEEIATLRSEIDTVKEDAAGTIEQLREAESEAKSLRLMTHRMILTQAEMEEVVLKRCWLARYWGLALQHGICTDIAEAKYEHWSSLAPLPFEVVISAGQRAKEEPHLRGGDDPDERNKLTRDLSGLNGEGNIENMLSVEMGLRELAYLKIEEAVMVALAQSQRPSFLRQSISDPKSPGDTKYMEAFVLDHEESEDVLFKEAWLTYIWRRAKTHGLEVDVADERLQFWINRSGQSPTSHDTVNVERGLMELRKLGIEQQLWELSRKEFDPSCV</sequence>
<feature type="compositionally biased region" description="Low complexity" evidence="2">
    <location>
        <begin position="107"/>
        <end position="116"/>
    </location>
</feature>
<evidence type="ECO:0000313" key="3">
    <source>
        <dbReference type="EMBL" id="KAF5204716.1"/>
    </source>
</evidence>
<feature type="compositionally biased region" description="Polar residues" evidence="2">
    <location>
        <begin position="63"/>
        <end position="103"/>
    </location>
</feature>
<gene>
    <name evidence="3" type="ORF">FRX31_005698</name>
</gene>